<dbReference type="Proteomes" id="UP000192708">
    <property type="component" value="Unassembled WGS sequence"/>
</dbReference>
<dbReference type="Pfam" id="PF01797">
    <property type="entry name" value="Y1_Tnp"/>
    <property type="match status" value="1"/>
</dbReference>
<protein>
    <submittedName>
        <fullName evidence="2">Putative transposase</fullName>
    </submittedName>
</protein>
<accession>A0A1W2C184</accession>
<proteinExistence type="predicted"/>
<evidence type="ECO:0000313" key="3">
    <source>
        <dbReference type="Proteomes" id="UP000192708"/>
    </source>
</evidence>
<reference evidence="2 3" key="1">
    <citation type="submission" date="2017-04" db="EMBL/GenBank/DDBJ databases">
        <authorList>
            <person name="Afonso C.L."/>
            <person name="Miller P.J."/>
            <person name="Scott M.A."/>
            <person name="Spackman E."/>
            <person name="Goraichik I."/>
            <person name="Dimitrov K.M."/>
            <person name="Suarez D.L."/>
            <person name="Swayne D.E."/>
        </authorList>
    </citation>
    <scope>NUCLEOTIDE SEQUENCE [LARGE SCALE GENOMIC DNA]</scope>
    <source>
        <strain evidence="2 3">VK13</strain>
    </source>
</reference>
<feature type="domain" description="Transposase IS200-like" evidence="1">
    <location>
        <begin position="9"/>
        <end position="124"/>
    </location>
</feature>
<name>A0A1W2C184_9BURK</name>
<dbReference type="OrthoDB" id="9814067at2"/>
<dbReference type="GO" id="GO:0006313">
    <property type="term" value="P:DNA transposition"/>
    <property type="evidence" value="ECO:0007669"/>
    <property type="project" value="InterPro"/>
</dbReference>
<dbReference type="PANTHER" id="PTHR34322:SF2">
    <property type="entry name" value="TRANSPOSASE IS200-LIKE DOMAIN-CONTAINING PROTEIN"/>
    <property type="match status" value="1"/>
</dbReference>
<dbReference type="EMBL" id="FWXJ01000017">
    <property type="protein sequence ID" value="SMC78498.1"/>
    <property type="molecule type" value="Genomic_DNA"/>
</dbReference>
<dbReference type="GO" id="GO:0003677">
    <property type="term" value="F:DNA binding"/>
    <property type="evidence" value="ECO:0007669"/>
    <property type="project" value="InterPro"/>
</dbReference>
<dbReference type="Gene3D" id="3.30.70.1290">
    <property type="entry name" value="Transposase IS200-like"/>
    <property type="match status" value="1"/>
</dbReference>
<dbReference type="PANTHER" id="PTHR34322">
    <property type="entry name" value="TRANSPOSASE, Y1_TNP DOMAIN-CONTAINING"/>
    <property type="match status" value="1"/>
</dbReference>
<dbReference type="RefSeq" id="WP_084285617.1">
    <property type="nucleotide sequence ID" value="NZ_FWXJ01000017.1"/>
</dbReference>
<keyword evidence="3" id="KW-1185">Reference proteome</keyword>
<organism evidence="2 3">
    <name type="scientific">Polynucleobacter kasalickyi</name>
    <dbReference type="NCBI Taxonomy" id="1938817"/>
    <lineage>
        <taxon>Bacteria</taxon>
        <taxon>Pseudomonadati</taxon>
        <taxon>Pseudomonadota</taxon>
        <taxon>Betaproteobacteria</taxon>
        <taxon>Burkholderiales</taxon>
        <taxon>Burkholderiaceae</taxon>
        <taxon>Polynucleobacter</taxon>
    </lineage>
</organism>
<dbReference type="GO" id="GO:0004803">
    <property type="term" value="F:transposase activity"/>
    <property type="evidence" value="ECO:0007669"/>
    <property type="project" value="InterPro"/>
</dbReference>
<evidence type="ECO:0000259" key="1">
    <source>
        <dbReference type="SMART" id="SM01321"/>
    </source>
</evidence>
<sequence>MARKARLLSPGSPMYVQAKGLPSLKIFASDEMKLTFLAWLRDAAKTYQLTIHAYSILPNQLEMLVTPKDEFSLSRTMQSLCRRFTQRFNQQHHKTGTVWQGRYHSKMIESDQDLLMCQAMIDLGSVKEKLVTHPEHYIWSSYRIHTGQESNYGLVDVLPFWHLGNTPFERQQNWRNWLTELSFQQS</sequence>
<evidence type="ECO:0000313" key="2">
    <source>
        <dbReference type="EMBL" id="SMC78498.1"/>
    </source>
</evidence>
<gene>
    <name evidence="2" type="ORF">SAMN06296008_11742</name>
</gene>
<dbReference type="STRING" id="1938817.SAMN06296008_11742"/>
<dbReference type="SMART" id="SM01321">
    <property type="entry name" value="Y1_Tnp"/>
    <property type="match status" value="1"/>
</dbReference>
<dbReference type="InterPro" id="IPR036515">
    <property type="entry name" value="Transposase_17_sf"/>
</dbReference>
<dbReference type="SUPFAM" id="SSF143422">
    <property type="entry name" value="Transposase IS200-like"/>
    <property type="match status" value="1"/>
</dbReference>
<dbReference type="AlphaFoldDB" id="A0A1W2C184"/>
<dbReference type="InterPro" id="IPR002686">
    <property type="entry name" value="Transposase_17"/>
</dbReference>